<sequence length="80" mass="9021">MCFIQSNTFQTAFKIIPYQRKDCVTPPAAPLLDAPKKPPVRGWLHADSTKANAITVIIFFIRICIPIKILLRKAIISNEI</sequence>
<comment type="caution">
    <text evidence="1">The sequence shown here is derived from an EMBL/GenBank/DDBJ whole genome shotgun (WGS) entry which is preliminary data.</text>
</comment>
<reference evidence="1 2" key="1">
    <citation type="submission" date="2018-11" db="EMBL/GenBank/DDBJ databases">
        <title>Neisseria weixii sp. nov. isolated from the rectal contents of plateau pika (Ochotona cruzoniae).</title>
        <authorList>
            <person name="Zhang G."/>
        </authorList>
    </citation>
    <scope>NUCLEOTIDE SEQUENCE [LARGE SCALE GENOMIC DNA]</scope>
    <source>
        <strain evidence="1 2">10009</strain>
    </source>
</reference>
<protein>
    <submittedName>
        <fullName evidence="1">Uncharacterized protein</fullName>
    </submittedName>
</protein>
<proteinExistence type="predicted"/>
<evidence type="ECO:0000313" key="2">
    <source>
        <dbReference type="Proteomes" id="UP000272412"/>
    </source>
</evidence>
<organism evidence="1 2">
    <name type="scientific">Neisseria weixii</name>
    <dbReference type="NCBI Taxonomy" id="1853276"/>
    <lineage>
        <taxon>Bacteria</taxon>
        <taxon>Pseudomonadati</taxon>
        <taxon>Pseudomonadota</taxon>
        <taxon>Betaproteobacteria</taxon>
        <taxon>Neisseriales</taxon>
        <taxon>Neisseriaceae</taxon>
        <taxon>Neisseria</taxon>
    </lineage>
</organism>
<keyword evidence="2" id="KW-1185">Reference proteome</keyword>
<dbReference type="AlphaFoldDB" id="A0A3N4MIX1"/>
<name>A0A3N4MIX1_9NEIS</name>
<evidence type="ECO:0000313" key="1">
    <source>
        <dbReference type="EMBL" id="RPD83602.1"/>
    </source>
</evidence>
<dbReference type="EMBL" id="RPFL01000048">
    <property type="protein sequence ID" value="RPD83602.1"/>
    <property type="molecule type" value="Genomic_DNA"/>
</dbReference>
<accession>A0A3N4MIX1</accession>
<gene>
    <name evidence="1" type="ORF">EGK74_12105</name>
</gene>
<dbReference type="Proteomes" id="UP000272412">
    <property type="component" value="Unassembled WGS sequence"/>
</dbReference>
<dbReference type="KEGG" id="nwx:CGZ65_11305"/>